<dbReference type="Proteomes" id="UP000053958">
    <property type="component" value="Unassembled WGS sequence"/>
</dbReference>
<dbReference type="GeneID" id="25312508"/>
<evidence type="ECO:0008006" key="4">
    <source>
        <dbReference type="Google" id="ProtNLM"/>
    </source>
</evidence>
<feature type="transmembrane region" description="Helical" evidence="1">
    <location>
        <begin position="417"/>
        <end position="438"/>
    </location>
</feature>
<dbReference type="InterPro" id="IPR007251">
    <property type="entry name" value="Iron_permease_Fet4"/>
</dbReference>
<accession>A0A0F4Z581</accession>
<evidence type="ECO:0000256" key="1">
    <source>
        <dbReference type="SAM" id="Phobius"/>
    </source>
</evidence>
<comment type="caution">
    <text evidence="2">The sequence shown here is derived from an EMBL/GenBank/DDBJ whole genome shotgun (WGS) entry which is preliminary data.</text>
</comment>
<proteinExistence type="predicted"/>
<feature type="transmembrane region" description="Helical" evidence="1">
    <location>
        <begin position="338"/>
        <end position="357"/>
    </location>
</feature>
<dbReference type="STRING" id="1408163.A0A0F4Z581"/>
<keyword evidence="1" id="KW-1133">Transmembrane helix</keyword>
<keyword evidence="1" id="KW-0472">Membrane</keyword>
<sequence length="516" mass="58099">MFKFIRTICLPVFKREIQGVAPTQLAKNDASSNPQEKEKEPVAWEVPIQGYITRVKPRRLDRWLDAAVRWSGSEYVFFTILAGILVWVFLSIPFHDSLTWQALISDVQAILSYVFDSFLMRQQLNGYEDVLVVTAELRSRGASHNRMLRKLVEGMDKDELARLTVVNEQQDTMVSEFDPELPGENWFGRAVTAFSRVLGHLITVALYWACIVIWLGFGAFCSWSDMWELYINSATSALMVFVFSFLANIRERHSDYTKRCLDAIFRVDAALELKLRTVTGDQQENELVIIPPPKANVVQKVIFYYADVVGTLVGIVILIIVIIVWLAVGPVMSFSSNWWLLIGTYAGLVGMNDGFVLRNVQNKLSDYENVEFDKVDVSDAALFDIAGIRIPDRETVQHTSLTHRVSTAMNKVCAHELTVIAGFLVIVGLIVGSSVMQWNTTGQLISNIPPSIIESFFMIILITGHNDADAAKRVDLKHLYERRLALLAFVNRVGAAESANPQPVTICSEEQLADEQ</sequence>
<evidence type="ECO:0000313" key="3">
    <source>
        <dbReference type="Proteomes" id="UP000053958"/>
    </source>
</evidence>
<reference evidence="2 3" key="1">
    <citation type="submission" date="2015-04" db="EMBL/GenBank/DDBJ databases">
        <authorList>
            <person name="Heijne W.H."/>
            <person name="Fedorova N.D."/>
            <person name="Nierman W.C."/>
            <person name="Vollebregt A.W."/>
            <person name="Zhao Z."/>
            <person name="Wu L."/>
            <person name="Kumar M."/>
            <person name="Stam H."/>
            <person name="van den Berg M.A."/>
            <person name="Pel H.J."/>
        </authorList>
    </citation>
    <scope>NUCLEOTIDE SEQUENCE [LARGE SCALE GENOMIC DNA]</scope>
    <source>
        <strain evidence="2 3">CBS 393.64</strain>
    </source>
</reference>
<evidence type="ECO:0000313" key="2">
    <source>
        <dbReference type="EMBL" id="KKA25500.1"/>
    </source>
</evidence>
<feature type="transmembrane region" description="Helical" evidence="1">
    <location>
        <begin position="98"/>
        <end position="115"/>
    </location>
</feature>
<dbReference type="OrthoDB" id="2224262at2759"/>
<dbReference type="AlphaFoldDB" id="A0A0F4Z581"/>
<name>A0A0F4Z581_RASE3</name>
<feature type="transmembrane region" description="Helical" evidence="1">
    <location>
        <begin position="197"/>
        <end position="217"/>
    </location>
</feature>
<dbReference type="EMBL" id="LASV01000019">
    <property type="protein sequence ID" value="KKA25500.1"/>
    <property type="molecule type" value="Genomic_DNA"/>
</dbReference>
<keyword evidence="3" id="KW-1185">Reference proteome</keyword>
<dbReference type="GO" id="GO:0055085">
    <property type="term" value="P:transmembrane transport"/>
    <property type="evidence" value="ECO:0007669"/>
    <property type="project" value="InterPro"/>
</dbReference>
<protein>
    <recommendedName>
        <fullName evidence="4">Low affinity iron transporter</fullName>
    </recommendedName>
</protein>
<feature type="transmembrane region" description="Helical" evidence="1">
    <location>
        <begin position="229"/>
        <end position="249"/>
    </location>
</feature>
<gene>
    <name evidence="2" type="ORF">T310_0454</name>
</gene>
<keyword evidence="1" id="KW-0812">Transmembrane</keyword>
<dbReference type="RefSeq" id="XP_013332112.1">
    <property type="nucleotide sequence ID" value="XM_013476658.1"/>
</dbReference>
<feature type="transmembrane region" description="Helical" evidence="1">
    <location>
        <begin position="444"/>
        <end position="463"/>
    </location>
</feature>
<organism evidence="2 3">
    <name type="scientific">Rasamsonia emersonii (strain ATCC 16479 / CBS 393.64 / IMI 116815)</name>
    <dbReference type="NCBI Taxonomy" id="1408163"/>
    <lineage>
        <taxon>Eukaryota</taxon>
        <taxon>Fungi</taxon>
        <taxon>Dikarya</taxon>
        <taxon>Ascomycota</taxon>
        <taxon>Pezizomycotina</taxon>
        <taxon>Eurotiomycetes</taxon>
        <taxon>Eurotiomycetidae</taxon>
        <taxon>Eurotiales</taxon>
        <taxon>Trichocomaceae</taxon>
        <taxon>Rasamsonia</taxon>
    </lineage>
</organism>
<feature type="transmembrane region" description="Helical" evidence="1">
    <location>
        <begin position="302"/>
        <end position="326"/>
    </location>
</feature>
<dbReference type="Pfam" id="PF04120">
    <property type="entry name" value="Iron_permease"/>
    <property type="match status" value="3"/>
</dbReference>
<feature type="transmembrane region" description="Helical" evidence="1">
    <location>
        <begin position="75"/>
        <end position="92"/>
    </location>
</feature>